<dbReference type="Proteomes" id="UP001295469">
    <property type="component" value="Chromosome A07"/>
</dbReference>
<dbReference type="EMBL" id="HG994361">
    <property type="protein sequence ID" value="CAF2180924.1"/>
    <property type="molecule type" value="Genomic_DNA"/>
</dbReference>
<evidence type="ECO:0000313" key="1">
    <source>
        <dbReference type="EMBL" id="CAF2180924.1"/>
    </source>
</evidence>
<name>A0A816YYJ8_BRANA</name>
<protein>
    <submittedName>
        <fullName evidence="1">(rape) hypothetical protein</fullName>
    </submittedName>
</protein>
<accession>A0A816YYJ8</accession>
<proteinExistence type="predicted"/>
<reference evidence="1" key="1">
    <citation type="submission" date="2021-01" db="EMBL/GenBank/DDBJ databases">
        <authorList>
            <consortium name="Genoscope - CEA"/>
            <person name="William W."/>
        </authorList>
    </citation>
    <scope>NUCLEOTIDE SEQUENCE</scope>
</reference>
<sequence length="47" mass="5711">MYYVYSLSHHQLHQHHSLLHTVARLSIETKSKKPFCPWSRRMNSSTW</sequence>
<dbReference type="AlphaFoldDB" id="A0A816YYJ8"/>
<organism evidence="1">
    <name type="scientific">Brassica napus</name>
    <name type="common">Rape</name>
    <dbReference type="NCBI Taxonomy" id="3708"/>
    <lineage>
        <taxon>Eukaryota</taxon>
        <taxon>Viridiplantae</taxon>
        <taxon>Streptophyta</taxon>
        <taxon>Embryophyta</taxon>
        <taxon>Tracheophyta</taxon>
        <taxon>Spermatophyta</taxon>
        <taxon>Magnoliopsida</taxon>
        <taxon>eudicotyledons</taxon>
        <taxon>Gunneridae</taxon>
        <taxon>Pentapetalae</taxon>
        <taxon>rosids</taxon>
        <taxon>malvids</taxon>
        <taxon>Brassicales</taxon>
        <taxon>Brassicaceae</taxon>
        <taxon>Brassiceae</taxon>
        <taxon>Brassica</taxon>
    </lineage>
</organism>
<gene>
    <name evidence="1" type="ORF">DARMORV10_A07P28800.1</name>
</gene>